<evidence type="ECO:0000256" key="3">
    <source>
        <dbReference type="ARBA" id="ARBA00022692"/>
    </source>
</evidence>
<dbReference type="SUPFAM" id="SSF161098">
    <property type="entry name" value="MetI-like"/>
    <property type="match status" value="1"/>
</dbReference>
<dbReference type="InterPro" id="IPR000515">
    <property type="entry name" value="MetI-like"/>
</dbReference>
<dbReference type="InterPro" id="IPR035906">
    <property type="entry name" value="MetI-like_sf"/>
</dbReference>
<evidence type="ECO:0000256" key="2">
    <source>
        <dbReference type="ARBA" id="ARBA00022448"/>
    </source>
</evidence>
<dbReference type="Gene3D" id="3.40.190.120">
    <property type="entry name" value="Osmoprotection protein (prox), domain 2"/>
    <property type="match status" value="1"/>
</dbReference>
<organism evidence="10 11">
    <name type="scientific">Cardiobacterium valvarum F0432</name>
    <dbReference type="NCBI Taxonomy" id="797473"/>
    <lineage>
        <taxon>Bacteria</taxon>
        <taxon>Pseudomonadati</taxon>
        <taxon>Pseudomonadota</taxon>
        <taxon>Gammaproteobacteria</taxon>
        <taxon>Cardiobacteriales</taxon>
        <taxon>Cardiobacteriaceae</taxon>
        <taxon>Cardiobacterium</taxon>
    </lineage>
</organism>
<comment type="similarity">
    <text evidence="8">Belongs to the binding-protein-dependent transport system permease family.</text>
</comment>
<proteinExistence type="inferred from homology"/>
<dbReference type="Gene3D" id="3.40.190.10">
    <property type="entry name" value="Periplasmic binding protein-like II"/>
    <property type="match status" value="1"/>
</dbReference>
<dbReference type="InterPro" id="IPR007210">
    <property type="entry name" value="ABC_Gly_betaine_transp_sub-bd"/>
</dbReference>
<dbReference type="GO" id="GO:0031460">
    <property type="term" value="P:glycine betaine transport"/>
    <property type="evidence" value="ECO:0007669"/>
    <property type="project" value="UniProtKB-ARBA"/>
</dbReference>
<feature type="transmembrane region" description="Helical" evidence="8">
    <location>
        <begin position="172"/>
        <end position="195"/>
    </location>
</feature>
<feature type="transmembrane region" description="Helical" evidence="8">
    <location>
        <begin position="139"/>
        <end position="166"/>
    </location>
</feature>
<feature type="transmembrane region" description="Helical" evidence="8">
    <location>
        <begin position="78"/>
        <end position="98"/>
    </location>
</feature>
<evidence type="ECO:0000313" key="10">
    <source>
        <dbReference type="EMBL" id="EHM56197.1"/>
    </source>
</evidence>
<feature type="transmembrane region" description="Helical" evidence="8">
    <location>
        <begin position="51"/>
        <end position="72"/>
    </location>
</feature>
<reference evidence="10 11" key="1">
    <citation type="submission" date="2011-08" db="EMBL/GenBank/DDBJ databases">
        <authorList>
            <person name="Weinstock G."/>
            <person name="Sodergren E."/>
            <person name="Clifton S."/>
            <person name="Fulton L."/>
            <person name="Fulton B."/>
            <person name="Courtney L."/>
            <person name="Fronick C."/>
            <person name="Harrison M."/>
            <person name="Strong C."/>
            <person name="Farmer C."/>
            <person name="Delahaunty K."/>
            <person name="Markovic C."/>
            <person name="Hall O."/>
            <person name="Minx P."/>
            <person name="Tomlinson C."/>
            <person name="Mitreva M."/>
            <person name="Hou S."/>
            <person name="Chen J."/>
            <person name="Wollam A."/>
            <person name="Pepin K.H."/>
            <person name="Johnson M."/>
            <person name="Bhonagiri V."/>
            <person name="Zhang X."/>
            <person name="Suruliraj S."/>
            <person name="Warren W."/>
            <person name="Chinwalla A."/>
            <person name="Mardis E.R."/>
            <person name="Wilson R.K."/>
        </authorList>
    </citation>
    <scope>NUCLEOTIDE SEQUENCE [LARGE SCALE GENOMIC DNA]</scope>
    <source>
        <strain evidence="10 11">F0432</strain>
    </source>
</reference>
<keyword evidence="2 8" id="KW-0813">Transport</keyword>
<dbReference type="Proteomes" id="UP000004750">
    <property type="component" value="Unassembled WGS sequence"/>
</dbReference>
<feature type="transmembrane region" description="Helical" evidence="8">
    <location>
        <begin position="202"/>
        <end position="222"/>
    </location>
</feature>
<keyword evidence="4 8" id="KW-1133">Transmembrane helix</keyword>
<dbReference type="STRING" id="797473.HMPREF9080_00018"/>
<dbReference type="FunFam" id="1.10.3720.10:FF:000001">
    <property type="entry name" value="Glycine betaine ABC transporter, permease"/>
    <property type="match status" value="1"/>
</dbReference>
<dbReference type="InterPro" id="IPR058089">
    <property type="entry name" value="EgtUBC_SBD"/>
</dbReference>
<dbReference type="RefSeq" id="WP_006984050.1">
    <property type="nucleotide sequence ID" value="NZ_JH417875.1"/>
</dbReference>
<dbReference type="InterPro" id="IPR051204">
    <property type="entry name" value="ABC_transp_perm/SBD"/>
</dbReference>
<dbReference type="CDD" id="cd13610">
    <property type="entry name" value="PBP2_ChoS"/>
    <property type="match status" value="1"/>
</dbReference>
<keyword evidence="5 8" id="KW-0472">Membrane</keyword>
<accession>G9ZB96</accession>
<dbReference type="GO" id="GO:0022857">
    <property type="term" value="F:transmembrane transporter activity"/>
    <property type="evidence" value="ECO:0007669"/>
    <property type="project" value="InterPro"/>
</dbReference>
<evidence type="ECO:0000256" key="1">
    <source>
        <dbReference type="ARBA" id="ARBA00004651"/>
    </source>
</evidence>
<evidence type="ECO:0000313" key="11">
    <source>
        <dbReference type="Proteomes" id="UP000004750"/>
    </source>
</evidence>
<feature type="transmembrane region" description="Helical" evidence="8">
    <location>
        <begin position="17"/>
        <end position="39"/>
    </location>
</feature>
<dbReference type="CDD" id="cd06261">
    <property type="entry name" value="TM_PBP2"/>
    <property type="match status" value="1"/>
</dbReference>
<comment type="subcellular location">
    <subcellularLocation>
        <location evidence="1 8">Cell membrane</location>
        <topology evidence="1 8">Multi-pass membrane protein</topology>
    </subcellularLocation>
</comment>
<dbReference type="AlphaFoldDB" id="G9ZB96"/>
<evidence type="ECO:0000256" key="7">
    <source>
        <dbReference type="ARBA" id="ARBA00035652"/>
    </source>
</evidence>
<dbReference type="PROSITE" id="PS50928">
    <property type="entry name" value="ABC_TM1"/>
    <property type="match status" value="1"/>
</dbReference>
<protein>
    <submittedName>
        <fullName evidence="10">ABC transporter, substrate-binding protein, QAT family</fullName>
    </submittedName>
</protein>
<sequence length="509" mass="54962">MDSLSFAYLWQAVLEHLWLSALSLAAAIVIAVPLAVWLAEKRRPAELVLQGTGVLQTIPSLALLGLLIPLVGIGSPPVLIALTLYALLPIFQNTLLGLRQIDPAIKEAHTAFGLSRAQALARIELPMALPAIISGIRTAAVLVVGTATLAALIGAGGLGNLILLGIDRNDMVLTFTGAALAAVLAVLMSAFFAWLQSSRHKAALLGALLLGLGAVGLAQFAAAPTRQTVVVAGKMGSEPELLIHMYKLLIEQHNPQLRVEVKPNFGKTAFLFNALKSGDIDIYPEFTGTVLETLVQVPPDENSRALSQDETYQLGARLLNEQFGLRLLPPMAYENTYALAVPQSYAATHRLQRISDLARVQNSVRAGFTLEFMNRQDGYLGLQRHGIRFAHVVSLEPALRYTALDSGHINLLEAFSTDSELRQYHLTVLQDDIALFPHYQGAPLMKAAFAEAHPGIVQALNVLAGQISAEEMSEMNYRVKAQGKSAATVAKEYLQQKGWLDGAEKGKQR</sequence>
<dbReference type="EMBL" id="AGCM01000001">
    <property type="protein sequence ID" value="EHM56197.1"/>
    <property type="molecule type" value="Genomic_DNA"/>
</dbReference>
<dbReference type="Pfam" id="PF04069">
    <property type="entry name" value="OpuAC"/>
    <property type="match status" value="1"/>
</dbReference>
<comment type="caution">
    <text evidence="10">The sequence shown here is derived from an EMBL/GenBank/DDBJ whole genome shotgun (WGS) entry which is preliminary data.</text>
</comment>
<dbReference type="PANTHER" id="PTHR30177:SF4">
    <property type="entry name" value="OSMOPROTECTANT IMPORT PERMEASE PROTEIN OSMW"/>
    <property type="match status" value="1"/>
</dbReference>
<keyword evidence="3 8" id="KW-0812">Transmembrane</keyword>
<evidence type="ECO:0000259" key="9">
    <source>
        <dbReference type="PROSITE" id="PS50928"/>
    </source>
</evidence>
<dbReference type="Gene3D" id="1.10.3720.10">
    <property type="entry name" value="MetI-like"/>
    <property type="match status" value="1"/>
</dbReference>
<evidence type="ECO:0000256" key="6">
    <source>
        <dbReference type="ARBA" id="ARBA00035642"/>
    </source>
</evidence>
<dbReference type="SUPFAM" id="SSF53850">
    <property type="entry name" value="Periplasmic binding protein-like II"/>
    <property type="match status" value="1"/>
</dbReference>
<comment type="similarity">
    <text evidence="6">In the C-terminal section; belongs to the OsmX family.</text>
</comment>
<gene>
    <name evidence="10" type="ORF">HMPREF9080_00018</name>
</gene>
<evidence type="ECO:0000256" key="4">
    <source>
        <dbReference type="ARBA" id="ARBA00022989"/>
    </source>
</evidence>
<evidence type="ECO:0000256" key="5">
    <source>
        <dbReference type="ARBA" id="ARBA00023136"/>
    </source>
</evidence>
<dbReference type="GO" id="GO:0043190">
    <property type="term" value="C:ATP-binding cassette (ABC) transporter complex"/>
    <property type="evidence" value="ECO:0007669"/>
    <property type="project" value="InterPro"/>
</dbReference>
<comment type="similarity">
    <text evidence="7">In the N-terminal section; belongs to the binding-protein-dependent transport system permease family.</text>
</comment>
<dbReference type="PATRIC" id="fig|797473.3.peg.15"/>
<evidence type="ECO:0000256" key="8">
    <source>
        <dbReference type="RuleBase" id="RU363032"/>
    </source>
</evidence>
<dbReference type="HOGENOM" id="CLU_038355_0_1_6"/>
<feature type="domain" description="ABC transmembrane type-1" evidence="9">
    <location>
        <begin position="13"/>
        <end position="196"/>
    </location>
</feature>
<dbReference type="Pfam" id="PF00528">
    <property type="entry name" value="BPD_transp_1"/>
    <property type="match status" value="1"/>
</dbReference>
<name>G9ZB96_9GAMM</name>
<dbReference type="PANTHER" id="PTHR30177">
    <property type="entry name" value="GLYCINE BETAINE/L-PROLINE TRANSPORT SYSTEM PERMEASE PROTEIN PROW"/>
    <property type="match status" value="1"/>
</dbReference>